<accession>A0A0G0UVX6</accession>
<name>A0A0G0UVX6_9BACT</name>
<evidence type="ECO:0000256" key="1">
    <source>
        <dbReference type="SAM" id="Phobius"/>
    </source>
</evidence>
<comment type="caution">
    <text evidence="2">The sequence shown here is derived from an EMBL/GenBank/DDBJ whole genome shotgun (WGS) entry which is preliminary data.</text>
</comment>
<dbReference type="EMBL" id="LBYR01000036">
    <property type="protein sequence ID" value="KKR54522.1"/>
    <property type="molecule type" value="Genomic_DNA"/>
</dbReference>
<evidence type="ECO:0000313" key="2">
    <source>
        <dbReference type="EMBL" id="KKR54522.1"/>
    </source>
</evidence>
<gene>
    <name evidence="2" type="ORF">UT93_C0036G0001</name>
</gene>
<dbReference type="Proteomes" id="UP000034627">
    <property type="component" value="Unassembled WGS sequence"/>
</dbReference>
<protein>
    <submittedName>
        <fullName evidence="2">Uncharacterized protein</fullName>
    </submittedName>
</protein>
<keyword evidence="1" id="KW-0812">Transmembrane</keyword>
<keyword evidence="1" id="KW-0472">Membrane</keyword>
<sequence length="127" mass="13928">MGGIVGFTFLTLVSYLLIVLNIPFLIVPIVILCAIFVSKPLGRSIKDIKIKFNLQTIIVIAVFVLGIAGQMAVISPSGITQNGNLLFWSAHGHDGPWHIALMEEVKKGWPFENPIFAGEKLVNYHGE</sequence>
<feature type="transmembrane region" description="Helical" evidence="1">
    <location>
        <begin position="57"/>
        <end position="79"/>
    </location>
</feature>
<feature type="transmembrane region" description="Helical" evidence="1">
    <location>
        <begin position="12"/>
        <end position="37"/>
    </location>
</feature>
<proteinExistence type="predicted"/>
<dbReference type="AlphaFoldDB" id="A0A0G0UVX6"/>
<evidence type="ECO:0000313" key="3">
    <source>
        <dbReference type="Proteomes" id="UP000034627"/>
    </source>
</evidence>
<organism evidence="2 3">
    <name type="scientific">Candidatus Woesebacteria bacterium GW2011_GWF1_40_24</name>
    <dbReference type="NCBI Taxonomy" id="1618601"/>
    <lineage>
        <taxon>Bacteria</taxon>
        <taxon>Candidatus Woeseibacteriota</taxon>
    </lineage>
</organism>
<reference evidence="2 3" key="1">
    <citation type="journal article" date="2015" name="Nature">
        <title>rRNA introns, odd ribosomes, and small enigmatic genomes across a large radiation of phyla.</title>
        <authorList>
            <person name="Brown C.T."/>
            <person name="Hug L.A."/>
            <person name="Thomas B.C."/>
            <person name="Sharon I."/>
            <person name="Castelle C.J."/>
            <person name="Singh A."/>
            <person name="Wilkins M.J."/>
            <person name="Williams K.H."/>
            <person name="Banfield J.F."/>
        </authorList>
    </citation>
    <scope>NUCLEOTIDE SEQUENCE [LARGE SCALE GENOMIC DNA]</scope>
</reference>
<keyword evidence="1" id="KW-1133">Transmembrane helix</keyword>